<feature type="compositionally biased region" description="Basic and acidic residues" evidence="1">
    <location>
        <begin position="80"/>
        <end position="101"/>
    </location>
</feature>
<feature type="compositionally biased region" description="Basic and acidic residues" evidence="1">
    <location>
        <begin position="51"/>
        <end position="68"/>
    </location>
</feature>
<accession>A0A0K6S7N6</accession>
<evidence type="ECO:0000256" key="2">
    <source>
        <dbReference type="SAM" id="SignalP"/>
    </source>
</evidence>
<name>A0A0K6S7N6_9ALVE</name>
<feature type="region of interest" description="Disordered" evidence="1">
    <location>
        <begin position="143"/>
        <end position="180"/>
    </location>
</feature>
<dbReference type="EMBL" id="CDMZ01001347">
    <property type="protein sequence ID" value="CUC09674.1"/>
    <property type="molecule type" value="Genomic_DNA"/>
</dbReference>
<keyword evidence="2" id="KW-0732">Signal</keyword>
<feature type="signal peptide" evidence="2">
    <location>
        <begin position="1"/>
        <end position="19"/>
    </location>
</feature>
<sequence>MVVIVYVLLLLSFVFTVLGAHPVASSVFPSSDTSLSVLLPSSPAPSPSRGEQTDEPRAEGTKGQEALRQKQIPAEAPPWHSEETGEEAKELPGEGGREGKQYDVGSILKVGDTVVSVETGVSENPQTIQETVGSKEQLPFLEASREEQGDPPQFVRQGREKLASSDSSNPSVVDEKKSGSSDFVLLEEPFAGLGVNAFGGPFDVSNLDRARAEIPNLSYLRLWL</sequence>
<gene>
    <name evidence="3" type="ORF">Cvel_4899.t1.CR1</name>
</gene>
<feature type="region of interest" description="Disordered" evidence="1">
    <location>
        <begin position="34"/>
        <end position="104"/>
    </location>
</feature>
<proteinExistence type="predicted"/>
<evidence type="ECO:0000313" key="3">
    <source>
        <dbReference type="EMBL" id="CUC09674.1"/>
    </source>
</evidence>
<dbReference type="VEuPathDB" id="CryptoDB:Cvel_4899"/>
<organism evidence="3">
    <name type="scientific">Chromera velia CCMP2878</name>
    <dbReference type="NCBI Taxonomy" id="1169474"/>
    <lineage>
        <taxon>Eukaryota</taxon>
        <taxon>Sar</taxon>
        <taxon>Alveolata</taxon>
        <taxon>Colpodellida</taxon>
        <taxon>Chromeraceae</taxon>
        <taxon>Chromera</taxon>
    </lineage>
</organism>
<reference evidence="3" key="1">
    <citation type="submission" date="2014-11" db="EMBL/GenBank/DDBJ databases">
        <title>Molecular phylogeny of cliff fern family Woodsiaceae with morphological implications.</title>
        <authorList>
            <person name="Shao Y.-Z."/>
            <person name="Wei R."/>
            <person name="Zhang X.-C."/>
        </authorList>
    </citation>
    <scope>NUCLEOTIDE SEQUENCE</scope>
</reference>
<dbReference type="AlphaFoldDB" id="A0A0K6S7N6"/>
<evidence type="ECO:0000256" key="1">
    <source>
        <dbReference type="SAM" id="MobiDB-lite"/>
    </source>
</evidence>
<protein>
    <submittedName>
        <fullName evidence="3">Uncharacterized protein</fullName>
    </submittedName>
</protein>
<feature type="chain" id="PRO_5005508481" evidence="2">
    <location>
        <begin position="20"/>
        <end position="224"/>
    </location>
</feature>